<dbReference type="EMBL" id="ML180124">
    <property type="protein sequence ID" value="THU78843.1"/>
    <property type="molecule type" value="Genomic_DNA"/>
</dbReference>
<accession>A0A4S8KSZ6</accession>
<evidence type="ECO:0000256" key="1">
    <source>
        <dbReference type="SAM" id="Phobius"/>
    </source>
</evidence>
<dbReference type="AlphaFoldDB" id="A0A4S8KSZ6"/>
<protein>
    <submittedName>
        <fullName evidence="2">Uncharacterized protein</fullName>
    </submittedName>
</protein>
<gene>
    <name evidence="2" type="ORF">K435DRAFT_699267</name>
</gene>
<keyword evidence="1" id="KW-0812">Transmembrane</keyword>
<evidence type="ECO:0000313" key="2">
    <source>
        <dbReference type="EMBL" id="THU78843.1"/>
    </source>
</evidence>
<feature type="transmembrane region" description="Helical" evidence="1">
    <location>
        <begin position="12"/>
        <end position="32"/>
    </location>
</feature>
<proteinExistence type="predicted"/>
<organism evidence="2 3">
    <name type="scientific">Dendrothele bispora (strain CBS 962.96)</name>
    <dbReference type="NCBI Taxonomy" id="1314807"/>
    <lineage>
        <taxon>Eukaryota</taxon>
        <taxon>Fungi</taxon>
        <taxon>Dikarya</taxon>
        <taxon>Basidiomycota</taxon>
        <taxon>Agaricomycotina</taxon>
        <taxon>Agaricomycetes</taxon>
        <taxon>Agaricomycetidae</taxon>
        <taxon>Agaricales</taxon>
        <taxon>Agaricales incertae sedis</taxon>
        <taxon>Dendrothele</taxon>
    </lineage>
</organism>
<name>A0A4S8KSZ6_DENBC</name>
<reference evidence="2 3" key="1">
    <citation type="journal article" date="2019" name="Nat. Ecol. Evol.">
        <title>Megaphylogeny resolves global patterns of mushroom evolution.</title>
        <authorList>
            <person name="Varga T."/>
            <person name="Krizsan K."/>
            <person name="Foldi C."/>
            <person name="Dima B."/>
            <person name="Sanchez-Garcia M."/>
            <person name="Sanchez-Ramirez S."/>
            <person name="Szollosi G.J."/>
            <person name="Szarkandi J.G."/>
            <person name="Papp V."/>
            <person name="Albert L."/>
            <person name="Andreopoulos W."/>
            <person name="Angelini C."/>
            <person name="Antonin V."/>
            <person name="Barry K.W."/>
            <person name="Bougher N.L."/>
            <person name="Buchanan P."/>
            <person name="Buyck B."/>
            <person name="Bense V."/>
            <person name="Catcheside P."/>
            <person name="Chovatia M."/>
            <person name="Cooper J."/>
            <person name="Damon W."/>
            <person name="Desjardin D."/>
            <person name="Finy P."/>
            <person name="Geml J."/>
            <person name="Haridas S."/>
            <person name="Hughes K."/>
            <person name="Justo A."/>
            <person name="Karasinski D."/>
            <person name="Kautmanova I."/>
            <person name="Kiss B."/>
            <person name="Kocsube S."/>
            <person name="Kotiranta H."/>
            <person name="LaButti K.M."/>
            <person name="Lechner B.E."/>
            <person name="Liimatainen K."/>
            <person name="Lipzen A."/>
            <person name="Lukacs Z."/>
            <person name="Mihaltcheva S."/>
            <person name="Morgado L.N."/>
            <person name="Niskanen T."/>
            <person name="Noordeloos M.E."/>
            <person name="Ohm R.A."/>
            <person name="Ortiz-Santana B."/>
            <person name="Ovrebo C."/>
            <person name="Racz N."/>
            <person name="Riley R."/>
            <person name="Savchenko A."/>
            <person name="Shiryaev A."/>
            <person name="Soop K."/>
            <person name="Spirin V."/>
            <person name="Szebenyi C."/>
            <person name="Tomsovsky M."/>
            <person name="Tulloss R.E."/>
            <person name="Uehling J."/>
            <person name="Grigoriev I.V."/>
            <person name="Vagvolgyi C."/>
            <person name="Papp T."/>
            <person name="Martin F.M."/>
            <person name="Miettinen O."/>
            <person name="Hibbett D.S."/>
            <person name="Nagy L.G."/>
        </authorList>
    </citation>
    <scope>NUCLEOTIDE SEQUENCE [LARGE SCALE GENOMIC DNA]</scope>
    <source>
        <strain evidence="2 3">CBS 962.96</strain>
    </source>
</reference>
<keyword evidence="3" id="KW-1185">Reference proteome</keyword>
<feature type="transmembrane region" description="Helical" evidence="1">
    <location>
        <begin position="38"/>
        <end position="62"/>
    </location>
</feature>
<sequence>MLLVKRYTPAPSALGSVTGLVQFFICLSRALSPIVSSSWAFTISVDIEIFGGYLWAFLIAVISLKGSMLSKRIVEEASKLR</sequence>
<dbReference type="Proteomes" id="UP000297245">
    <property type="component" value="Unassembled WGS sequence"/>
</dbReference>
<evidence type="ECO:0000313" key="3">
    <source>
        <dbReference type="Proteomes" id="UP000297245"/>
    </source>
</evidence>
<keyword evidence="1" id="KW-1133">Transmembrane helix</keyword>
<dbReference type="OrthoDB" id="3001790at2759"/>
<keyword evidence="1" id="KW-0472">Membrane</keyword>